<evidence type="ECO:0000313" key="3">
    <source>
        <dbReference type="EMBL" id="KAI6650848.1"/>
    </source>
</evidence>
<dbReference type="PANTHER" id="PTHR24104:SF25">
    <property type="entry name" value="PROTEIN LIN-41"/>
    <property type="match status" value="1"/>
</dbReference>
<dbReference type="GO" id="GO:0008270">
    <property type="term" value="F:zinc ion binding"/>
    <property type="evidence" value="ECO:0007669"/>
    <property type="project" value="UniProtKB-KW"/>
</dbReference>
<reference evidence="3 4" key="1">
    <citation type="journal article" date="2023" name="BMC Biol.">
        <title>The compact genome of the sponge Oopsacas minuta (Hexactinellida) is lacking key metazoan core genes.</title>
        <authorList>
            <person name="Santini S."/>
            <person name="Schenkelaars Q."/>
            <person name="Jourda C."/>
            <person name="Duchesne M."/>
            <person name="Belahbib H."/>
            <person name="Rocher C."/>
            <person name="Selva M."/>
            <person name="Riesgo A."/>
            <person name="Vervoort M."/>
            <person name="Leys S.P."/>
            <person name="Kodjabachian L."/>
            <person name="Le Bivic A."/>
            <person name="Borchiellini C."/>
            <person name="Claverie J.M."/>
            <person name="Renard E."/>
        </authorList>
    </citation>
    <scope>NUCLEOTIDE SEQUENCE [LARGE SCALE GENOMIC DNA]</scope>
    <source>
        <strain evidence="3">SPO-2</strain>
    </source>
</reference>
<name>A0AAV7JPD8_9METZ</name>
<evidence type="ECO:0000256" key="2">
    <source>
        <dbReference type="PROSITE-ProRule" id="PRU00504"/>
    </source>
</evidence>
<dbReference type="InterPro" id="IPR050952">
    <property type="entry name" value="TRIM-NHL_E3_ligases"/>
</dbReference>
<dbReference type="InterPro" id="IPR001258">
    <property type="entry name" value="NHL_repeat"/>
</dbReference>
<comment type="caution">
    <text evidence="3">The sequence shown here is derived from an EMBL/GenBank/DDBJ whole genome shotgun (WGS) entry which is preliminary data.</text>
</comment>
<dbReference type="InterPro" id="IPR011042">
    <property type="entry name" value="6-blade_b-propeller_TolB-like"/>
</dbReference>
<dbReference type="SUPFAM" id="SSF101898">
    <property type="entry name" value="NHL repeat"/>
    <property type="match status" value="1"/>
</dbReference>
<dbReference type="Pfam" id="PF01436">
    <property type="entry name" value="NHL"/>
    <property type="match status" value="1"/>
</dbReference>
<dbReference type="PROSITE" id="PS51125">
    <property type="entry name" value="NHL"/>
    <property type="match status" value="2"/>
</dbReference>
<dbReference type="Gene3D" id="2.120.10.30">
    <property type="entry name" value="TolB, C-terminal domain"/>
    <property type="match status" value="2"/>
</dbReference>
<keyword evidence="4" id="KW-1185">Reference proteome</keyword>
<dbReference type="AlphaFoldDB" id="A0AAV7JPD8"/>
<proteinExistence type="predicted"/>
<dbReference type="PANTHER" id="PTHR24104">
    <property type="entry name" value="E3 UBIQUITIN-PROTEIN LIGASE NHLRC1-RELATED"/>
    <property type="match status" value="1"/>
</dbReference>
<dbReference type="Proteomes" id="UP001165289">
    <property type="component" value="Unassembled WGS sequence"/>
</dbReference>
<keyword evidence="1" id="KW-0677">Repeat</keyword>
<dbReference type="EMBL" id="JAKMXF010000309">
    <property type="protein sequence ID" value="KAI6650848.1"/>
    <property type="molecule type" value="Genomic_DNA"/>
</dbReference>
<evidence type="ECO:0000256" key="1">
    <source>
        <dbReference type="ARBA" id="ARBA00022737"/>
    </source>
</evidence>
<organism evidence="3 4">
    <name type="scientific">Oopsacas minuta</name>
    <dbReference type="NCBI Taxonomy" id="111878"/>
    <lineage>
        <taxon>Eukaryota</taxon>
        <taxon>Metazoa</taxon>
        <taxon>Porifera</taxon>
        <taxon>Hexactinellida</taxon>
        <taxon>Hexasterophora</taxon>
        <taxon>Lyssacinosida</taxon>
        <taxon>Leucopsacidae</taxon>
        <taxon>Oopsacas</taxon>
    </lineage>
</organism>
<sequence>MTTAHREDTDHGEDNFILEIHRIKERIEMKAGVIDYTNKKQPLVSVCERGDENDQLYSPWNVTLDMTTGNIYIADAGNHCVKVFDSIAKYLFKFGDSKGESEMNYPKGLTICGNRILISQFSDCIMNYQLDGKFISKVGKYGKGNLEFNNPCGITIDELNGDVYICDASNYRIQILSENLHYKSQFGKDILTYPRDIKLNRDNIFILDQSNPYLHIFNKDLVLQKNIISIGKGKQVISPLFFFLDNSDNILISDYCSNSIQIFNSKHEYIHTISIRKPTGITVDDKDRIIVVSEANKNCLQIF</sequence>
<dbReference type="CDD" id="cd05819">
    <property type="entry name" value="NHL"/>
    <property type="match status" value="1"/>
</dbReference>
<evidence type="ECO:0000313" key="4">
    <source>
        <dbReference type="Proteomes" id="UP001165289"/>
    </source>
</evidence>
<feature type="repeat" description="NHL" evidence="2">
    <location>
        <begin position="45"/>
        <end position="87"/>
    </location>
</feature>
<protein>
    <submittedName>
        <fullName evidence="3">Cell surface protein</fullName>
    </submittedName>
</protein>
<gene>
    <name evidence="3" type="ORF">LOD99_5688</name>
</gene>
<feature type="repeat" description="NHL" evidence="2">
    <location>
        <begin position="135"/>
        <end position="179"/>
    </location>
</feature>
<accession>A0AAV7JPD8</accession>